<dbReference type="SMART" id="SM00448">
    <property type="entry name" value="REC"/>
    <property type="match status" value="1"/>
</dbReference>
<dbReference type="AlphaFoldDB" id="A0A975J2W0"/>
<organism evidence="6 7">
    <name type="scientific">Luteolibacter ambystomatis</name>
    <dbReference type="NCBI Taxonomy" id="2824561"/>
    <lineage>
        <taxon>Bacteria</taxon>
        <taxon>Pseudomonadati</taxon>
        <taxon>Verrucomicrobiota</taxon>
        <taxon>Verrucomicrobiia</taxon>
        <taxon>Verrucomicrobiales</taxon>
        <taxon>Verrucomicrobiaceae</taxon>
        <taxon>Luteolibacter</taxon>
    </lineage>
</organism>
<dbReference type="InterPro" id="IPR000792">
    <property type="entry name" value="Tscrpt_reg_LuxR_C"/>
</dbReference>
<feature type="modified residue" description="4-aspartylphosphate" evidence="3">
    <location>
        <position position="67"/>
    </location>
</feature>
<dbReference type="SUPFAM" id="SSF52172">
    <property type="entry name" value="CheY-like"/>
    <property type="match status" value="1"/>
</dbReference>
<dbReference type="PROSITE" id="PS50110">
    <property type="entry name" value="RESPONSE_REGULATORY"/>
    <property type="match status" value="1"/>
</dbReference>
<dbReference type="InterPro" id="IPR011006">
    <property type="entry name" value="CheY-like_superfamily"/>
</dbReference>
<dbReference type="Proteomes" id="UP000676169">
    <property type="component" value="Chromosome"/>
</dbReference>
<dbReference type="GO" id="GO:0006355">
    <property type="term" value="P:regulation of DNA-templated transcription"/>
    <property type="evidence" value="ECO:0007669"/>
    <property type="project" value="InterPro"/>
</dbReference>
<dbReference type="InterPro" id="IPR016032">
    <property type="entry name" value="Sig_transdc_resp-reg_C-effctor"/>
</dbReference>
<keyword evidence="7" id="KW-1185">Reference proteome</keyword>
<dbReference type="InterPro" id="IPR001789">
    <property type="entry name" value="Sig_transdc_resp-reg_receiver"/>
</dbReference>
<dbReference type="EMBL" id="CP073100">
    <property type="protein sequence ID" value="QUE52982.1"/>
    <property type="molecule type" value="Genomic_DNA"/>
</dbReference>
<evidence type="ECO:0000256" key="1">
    <source>
        <dbReference type="ARBA" id="ARBA00022553"/>
    </source>
</evidence>
<dbReference type="RefSeq" id="WP_211634326.1">
    <property type="nucleotide sequence ID" value="NZ_CP073100.1"/>
</dbReference>
<gene>
    <name evidence="6" type="ORF">KBB96_08835</name>
</gene>
<dbReference type="Pfam" id="PF00196">
    <property type="entry name" value="GerE"/>
    <property type="match status" value="1"/>
</dbReference>
<evidence type="ECO:0000259" key="5">
    <source>
        <dbReference type="PROSITE" id="PS50110"/>
    </source>
</evidence>
<proteinExistence type="predicted"/>
<name>A0A975J2W0_9BACT</name>
<evidence type="ECO:0000256" key="2">
    <source>
        <dbReference type="ARBA" id="ARBA00023125"/>
    </source>
</evidence>
<dbReference type="KEGG" id="lamb:KBB96_08835"/>
<dbReference type="PROSITE" id="PS50043">
    <property type="entry name" value="HTH_LUXR_2"/>
    <property type="match status" value="1"/>
</dbReference>
<dbReference type="CDD" id="cd06170">
    <property type="entry name" value="LuxR_C_like"/>
    <property type="match status" value="1"/>
</dbReference>
<dbReference type="SMART" id="SM00421">
    <property type="entry name" value="HTH_LUXR"/>
    <property type="match status" value="1"/>
</dbReference>
<dbReference type="PRINTS" id="PR00038">
    <property type="entry name" value="HTHLUXR"/>
</dbReference>
<dbReference type="SUPFAM" id="SSF46894">
    <property type="entry name" value="C-terminal effector domain of the bipartite response regulators"/>
    <property type="match status" value="1"/>
</dbReference>
<dbReference type="InterPro" id="IPR058245">
    <property type="entry name" value="NreC/VraR/RcsB-like_REC"/>
</dbReference>
<feature type="domain" description="HTH luxR-type" evidence="4">
    <location>
        <begin position="156"/>
        <end position="219"/>
    </location>
</feature>
<keyword evidence="2" id="KW-0238">DNA-binding</keyword>
<dbReference type="Pfam" id="PF00072">
    <property type="entry name" value="Response_reg"/>
    <property type="match status" value="1"/>
</dbReference>
<dbReference type="PANTHER" id="PTHR43214">
    <property type="entry name" value="TWO-COMPONENT RESPONSE REGULATOR"/>
    <property type="match status" value="1"/>
</dbReference>
<accession>A0A975J2W0</accession>
<evidence type="ECO:0000259" key="4">
    <source>
        <dbReference type="PROSITE" id="PS50043"/>
    </source>
</evidence>
<evidence type="ECO:0000313" key="7">
    <source>
        <dbReference type="Proteomes" id="UP000676169"/>
    </source>
</evidence>
<dbReference type="GO" id="GO:0000160">
    <property type="term" value="P:phosphorelay signal transduction system"/>
    <property type="evidence" value="ECO:0007669"/>
    <property type="project" value="InterPro"/>
</dbReference>
<evidence type="ECO:0000256" key="3">
    <source>
        <dbReference type="PROSITE-ProRule" id="PRU00169"/>
    </source>
</evidence>
<keyword evidence="1 3" id="KW-0597">Phosphoprotein</keyword>
<dbReference type="Gene3D" id="3.40.50.2300">
    <property type="match status" value="1"/>
</dbReference>
<protein>
    <submittedName>
        <fullName evidence="6">Response regulator transcription factor</fullName>
    </submittedName>
</protein>
<evidence type="ECO:0000313" key="6">
    <source>
        <dbReference type="EMBL" id="QUE52982.1"/>
    </source>
</evidence>
<dbReference type="InterPro" id="IPR039420">
    <property type="entry name" value="WalR-like"/>
</dbReference>
<reference evidence="6" key="1">
    <citation type="submission" date="2021-04" db="EMBL/GenBank/DDBJ databases">
        <title>Luteolibacter sp. 32A isolated from the skin of an Anderson's salamander (Ambystoma andersonii).</title>
        <authorList>
            <person name="Spergser J."/>
            <person name="Busse H.-J."/>
        </authorList>
    </citation>
    <scope>NUCLEOTIDE SEQUENCE</scope>
    <source>
        <strain evidence="6">32A</strain>
    </source>
</reference>
<dbReference type="GO" id="GO:0003677">
    <property type="term" value="F:DNA binding"/>
    <property type="evidence" value="ECO:0007669"/>
    <property type="project" value="UniProtKB-KW"/>
</dbReference>
<feature type="domain" description="Response regulatory" evidence="5">
    <location>
        <begin position="16"/>
        <end position="132"/>
    </location>
</feature>
<dbReference type="CDD" id="cd17535">
    <property type="entry name" value="REC_NarL-like"/>
    <property type="match status" value="1"/>
</dbReference>
<sequence>MSQDFPSSSDAAAVVRVAIVEDDDWIRDNLAAQIDAAPGFTCTGVFRSAEDALREMPRDAPDVVLMDINLPGMSGIECVKQLKMLLAGVDVLMLTVSDDNENVFESLKAGASGYLLKRTATPVLLRSISEVLRGGGPMSGSIARKVIEFFNRRGVVQSEISRLTPREREILDHLADGAAYKEIADALGLAFDTVRMHIKGIYRKLHVHSRGEAVAKYLK</sequence>